<evidence type="ECO:0000313" key="2">
    <source>
        <dbReference type="Proteomes" id="UP000008457"/>
    </source>
</evidence>
<keyword evidence="2" id="KW-1185">Reference proteome</keyword>
<name>F3ZZ34_MAHA5</name>
<dbReference type="STRING" id="697281.Mahau_1605"/>
<dbReference type="Proteomes" id="UP000008457">
    <property type="component" value="Chromosome"/>
</dbReference>
<dbReference type="KEGG" id="mas:Mahau_1605"/>
<reference evidence="2" key="1">
    <citation type="submission" date="2010-11" db="EMBL/GenBank/DDBJ databases">
        <title>The complete genome of Mahella australiensis DSM 15567.</title>
        <authorList>
            <consortium name="US DOE Joint Genome Institute (JGI-PGF)"/>
            <person name="Lucas S."/>
            <person name="Copeland A."/>
            <person name="Lapidus A."/>
            <person name="Bruce D."/>
            <person name="Goodwin L."/>
            <person name="Pitluck S."/>
            <person name="Kyrpides N."/>
            <person name="Mavromatis K."/>
            <person name="Pagani I."/>
            <person name="Ivanova N."/>
            <person name="Teshima H."/>
            <person name="Brettin T."/>
            <person name="Detter J.C."/>
            <person name="Han C."/>
            <person name="Tapia R."/>
            <person name="Land M."/>
            <person name="Hauser L."/>
            <person name="Markowitz V."/>
            <person name="Cheng J.-F."/>
            <person name="Hugenholtz P."/>
            <person name="Woyke T."/>
            <person name="Wu D."/>
            <person name="Spring S."/>
            <person name="Pukall R."/>
            <person name="Steenblock K."/>
            <person name="Schneider S."/>
            <person name="Klenk H.-P."/>
            <person name="Eisen J.A."/>
        </authorList>
    </citation>
    <scope>NUCLEOTIDE SEQUENCE [LARGE SCALE GENOMIC DNA]</scope>
    <source>
        <strain evidence="2">DSM 15567 / CIP 107919 / 50-1 BON</strain>
    </source>
</reference>
<evidence type="ECO:0000313" key="1">
    <source>
        <dbReference type="EMBL" id="AEE96793.1"/>
    </source>
</evidence>
<organism evidence="1 2">
    <name type="scientific">Mahella australiensis (strain DSM 15567 / CIP 107919 / 50-1 BON)</name>
    <dbReference type="NCBI Taxonomy" id="697281"/>
    <lineage>
        <taxon>Bacteria</taxon>
        <taxon>Bacillati</taxon>
        <taxon>Bacillota</taxon>
        <taxon>Clostridia</taxon>
        <taxon>Thermoanaerobacterales</taxon>
        <taxon>Thermoanaerobacterales Family IV. Incertae Sedis</taxon>
        <taxon>Mahella</taxon>
    </lineage>
</organism>
<accession>F3ZZ34</accession>
<reference evidence="1 2" key="2">
    <citation type="journal article" date="2011" name="Stand. Genomic Sci.">
        <title>Complete genome sequence of Mahella australiensis type strain (50-1 BON).</title>
        <authorList>
            <person name="Sikorski J."/>
            <person name="Teshima H."/>
            <person name="Nolan M."/>
            <person name="Lucas S."/>
            <person name="Hammon N."/>
            <person name="Deshpande S."/>
            <person name="Cheng J.F."/>
            <person name="Pitluck S."/>
            <person name="Liolios K."/>
            <person name="Pagani I."/>
            <person name="Ivanova N."/>
            <person name="Huntemann M."/>
            <person name="Mavromatis K."/>
            <person name="Ovchinikova G."/>
            <person name="Pati A."/>
            <person name="Tapia R."/>
            <person name="Han C."/>
            <person name="Goodwin L."/>
            <person name="Chen A."/>
            <person name="Palaniappan K."/>
            <person name="Land M."/>
            <person name="Hauser L."/>
            <person name="Ngatchou-Djao O.D."/>
            <person name="Rohde M."/>
            <person name="Pukall R."/>
            <person name="Spring S."/>
            <person name="Abt B."/>
            <person name="Goker M."/>
            <person name="Detter J.C."/>
            <person name="Woyke T."/>
            <person name="Bristow J."/>
            <person name="Markowitz V."/>
            <person name="Hugenholtz P."/>
            <person name="Eisen J.A."/>
            <person name="Kyrpides N.C."/>
            <person name="Klenk H.P."/>
            <person name="Lapidus A."/>
        </authorList>
    </citation>
    <scope>NUCLEOTIDE SEQUENCE [LARGE SCALE GENOMIC DNA]</scope>
    <source>
        <strain evidence="2">DSM 15567 / CIP 107919 / 50-1 BON</strain>
    </source>
</reference>
<gene>
    <name evidence="1" type="ordered locus">Mahau_1605</name>
</gene>
<proteinExistence type="predicted"/>
<dbReference type="EMBL" id="CP002360">
    <property type="protein sequence ID" value="AEE96793.1"/>
    <property type="molecule type" value="Genomic_DNA"/>
</dbReference>
<dbReference type="AlphaFoldDB" id="F3ZZ34"/>
<dbReference type="HOGENOM" id="CLU_3201736_0_0_9"/>
<sequence length="45" mass="5032">MIRDYSASFDLTITTMDKNGVSCFRSRYLTGLVIDEPVVGEFGIL</sequence>
<protein>
    <submittedName>
        <fullName evidence="1">Uncharacterized protein</fullName>
    </submittedName>
</protein>